<dbReference type="EMBL" id="JASCZI010271916">
    <property type="protein sequence ID" value="MED6217527.1"/>
    <property type="molecule type" value="Genomic_DNA"/>
</dbReference>
<proteinExistence type="predicted"/>
<protein>
    <submittedName>
        <fullName evidence="1">Uncharacterized protein</fullName>
    </submittedName>
</protein>
<evidence type="ECO:0000313" key="2">
    <source>
        <dbReference type="Proteomes" id="UP001341840"/>
    </source>
</evidence>
<gene>
    <name evidence="1" type="ORF">PIB30_018541</name>
</gene>
<reference evidence="1 2" key="1">
    <citation type="journal article" date="2023" name="Plants (Basel)">
        <title>Bridging the Gap: Combining Genomics and Transcriptomics Approaches to Understand Stylosanthes scabra, an Orphan Legume from the Brazilian Caatinga.</title>
        <authorList>
            <person name="Ferreira-Neto J.R.C."/>
            <person name="da Silva M.D."/>
            <person name="Binneck E."/>
            <person name="de Melo N.F."/>
            <person name="da Silva R.H."/>
            <person name="de Melo A.L.T.M."/>
            <person name="Pandolfi V."/>
            <person name="Bustamante F.O."/>
            <person name="Brasileiro-Vidal A.C."/>
            <person name="Benko-Iseppon A.M."/>
        </authorList>
    </citation>
    <scope>NUCLEOTIDE SEQUENCE [LARGE SCALE GENOMIC DNA]</scope>
    <source>
        <tissue evidence="1">Leaves</tissue>
    </source>
</reference>
<sequence length="88" mass="9568">MACRDHNHDQGNLTAQIERNNAEVVATDPQPQVMVTSNTVVNETRIQISNNSNNKAVTQKSSSTSGGVTVNVVITTNDYFLLLPRLKG</sequence>
<organism evidence="1 2">
    <name type="scientific">Stylosanthes scabra</name>
    <dbReference type="NCBI Taxonomy" id="79078"/>
    <lineage>
        <taxon>Eukaryota</taxon>
        <taxon>Viridiplantae</taxon>
        <taxon>Streptophyta</taxon>
        <taxon>Embryophyta</taxon>
        <taxon>Tracheophyta</taxon>
        <taxon>Spermatophyta</taxon>
        <taxon>Magnoliopsida</taxon>
        <taxon>eudicotyledons</taxon>
        <taxon>Gunneridae</taxon>
        <taxon>Pentapetalae</taxon>
        <taxon>rosids</taxon>
        <taxon>fabids</taxon>
        <taxon>Fabales</taxon>
        <taxon>Fabaceae</taxon>
        <taxon>Papilionoideae</taxon>
        <taxon>50 kb inversion clade</taxon>
        <taxon>dalbergioids sensu lato</taxon>
        <taxon>Dalbergieae</taxon>
        <taxon>Pterocarpus clade</taxon>
        <taxon>Stylosanthes</taxon>
    </lineage>
</organism>
<comment type="caution">
    <text evidence="1">The sequence shown here is derived from an EMBL/GenBank/DDBJ whole genome shotgun (WGS) entry which is preliminary data.</text>
</comment>
<keyword evidence="2" id="KW-1185">Reference proteome</keyword>
<accession>A0ABU6Z4J7</accession>
<evidence type="ECO:0000313" key="1">
    <source>
        <dbReference type="EMBL" id="MED6217527.1"/>
    </source>
</evidence>
<name>A0ABU6Z4J7_9FABA</name>
<dbReference type="Proteomes" id="UP001341840">
    <property type="component" value="Unassembled WGS sequence"/>
</dbReference>